<dbReference type="HAMAP" id="MF_00634">
    <property type="entry name" value="UPF0235"/>
    <property type="match status" value="1"/>
</dbReference>
<dbReference type="InterPro" id="IPR036591">
    <property type="entry name" value="YggU-like_sf"/>
</dbReference>
<evidence type="ECO:0000313" key="3">
    <source>
        <dbReference type="EMBL" id="HCO27759.1"/>
    </source>
</evidence>
<dbReference type="SMART" id="SM01152">
    <property type="entry name" value="DUF167"/>
    <property type="match status" value="1"/>
</dbReference>
<dbReference type="RefSeq" id="WP_278447882.1">
    <property type="nucleotide sequence ID" value="NZ_CAXAST010000006.1"/>
</dbReference>
<sequence>MNLALKLEMDGTAILLPVRAQPRSSKNRIEGVHEGRLKVCVTQVPEKGKANKALLKVLQTALKLKRSQIELYKGETAALKIFRIHEISRDELYTRIADAAGQSQ</sequence>
<dbReference type="EMBL" id="DQAY01000206">
    <property type="protein sequence ID" value="HCO27759.1"/>
    <property type="molecule type" value="Genomic_DNA"/>
</dbReference>
<dbReference type="AlphaFoldDB" id="A0A3D3RG14"/>
<dbReference type="Gene3D" id="3.30.1200.10">
    <property type="entry name" value="YggU-like"/>
    <property type="match status" value="1"/>
</dbReference>
<dbReference type="PANTHER" id="PTHR13420">
    <property type="entry name" value="UPF0235 PROTEIN C15ORF40"/>
    <property type="match status" value="1"/>
</dbReference>
<proteinExistence type="inferred from homology"/>
<dbReference type="InterPro" id="IPR003746">
    <property type="entry name" value="DUF167"/>
</dbReference>
<accession>A0A3D3RG14</accession>
<comment type="caution">
    <text evidence="3">The sequence shown here is derived from an EMBL/GenBank/DDBJ whole genome shotgun (WGS) entry which is preliminary data.</text>
</comment>
<dbReference type="SUPFAM" id="SSF69786">
    <property type="entry name" value="YggU-like"/>
    <property type="match status" value="1"/>
</dbReference>
<gene>
    <name evidence="3" type="ORF">DIT97_33930</name>
</gene>
<protein>
    <recommendedName>
        <fullName evidence="2">UPF0235 protein DIT97_33930</fullName>
    </recommendedName>
</protein>
<evidence type="ECO:0000313" key="4">
    <source>
        <dbReference type="Proteomes" id="UP000263642"/>
    </source>
</evidence>
<comment type="similarity">
    <text evidence="1 2">Belongs to the UPF0235 family.</text>
</comment>
<dbReference type="GO" id="GO:0005737">
    <property type="term" value="C:cytoplasm"/>
    <property type="evidence" value="ECO:0007669"/>
    <property type="project" value="TreeGrafter"/>
</dbReference>
<organism evidence="3 4">
    <name type="scientific">Gimesia maris</name>
    <dbReference type="NCBI Taxonomy" id="122"/>
    <lineage>
        <taxon>Bacteria</taxon>
        <taxon>Pseudomonadati</taxon>
        <taxon>Planctomycetota</taxon>
        <taxon>Planctomycetia</taxon>
        <taxon>Planctomycetales</taxon>
        <taxon>Planctomycetaceae</taxon>
        <taxon>Gimesia</taxon>
    </lineage>
</organism>
<dbReference type="NCBIfam" id="TIGR00251">
    <property type="entry name" value="DUF167 family protein"/>
    <property type="match status" value="1"/>
</dbReference>
<evidence type="ECO:0000256" key="1">
    <source>
        <dbReference type="ARBA" id="ARBA00010364"/>
    </source>
</evidence>
<dbReference type="Pfam" id="PF02594">
    <property type="entry name" value="DUF167"/>
    <property type="match status" value="1"/>
</dbReference>
<name>A0A3D3RG14_9PLAN</name>
<evidence type="ECO:0000256" key="2">
    <source>
        <dbReference type="HAMAP-Rule" id="MF_00634"/>
    </source>
</evidence>
<reference evidence="3 4" key="1">
    <citation type="journal article" date="2018" name="Nat. Biotechnol.">
        <title>A standardized bacterial taxonomy based on genome phylogeny substantially revises the tree of life.</title>
        <authorList>
            <person name="Parks D.H."/>
            <person name="Chuvochina M."/>
            <person name="Waite D.W."/>
            <person name="Rinke C."/>
            <person name="Skarshewski A."/>
            <person name="Chaumeil P.A."/>
            <person name="Hugenholtz P."/>
        </authorList>
    </citation>
    <scope>NUCLEOTIDE SEQUENCE [LARGE SCALE GENOMIC DNA]</scope>
    <source>
        <strain evidence="3">UBA9375</strain>
    </source>
</reference>
<dbReference type="Proteomes" id="UP000263642">
    <property type="component" value="Unassembled WGS sequence"/>
</dbReference>
<dbReference type="PANTHER" id="PTHR13420:SF7">
    <property type="entry name" value="UPF0235 PROTEIN C15ORF40"/>
    <property type="match status" value="1"/>
</dbReference>